<name>S8B077_PENO1</name>
<dbReference type="AlphaFoldDB" id="S8B077"/>
<keyword evidence="2" id="KW-1185">Reference proteome</keyword>
<proteinExistence type="predicted"/>
<protein>
    <submittedName>
        <fullName evidence="1">Uncharacterized protein</fullName>
    </submittedName>
</protein>
<dbReference type="EMBL" id="KB644410">
    <property type="protein sequence ID" value="EPS27707.1"/>
    <property type="molecule type" value="Genomic_DNA"/>
</dbReference>
<evidence type="ECO:0000313" key="1">
    <source>
        <dbReference type="EMBL" id="EPS27707.1"/>
    </source>
</evidence>
<organism evidence="1 2">
    <name type="scientific">Penicillium oxalicum (strain 114-2 / CGMCC 5302)</name>
    <name type="common">Penicillium decumbens</name>
    <dbReference type="NCBI Taxonomy" id="933388"/>
    <lineage>
        <taxon>Eukaryota</taxon>
        <taxon>Fungi</taxon>
        <taxon>Dikarya</taxon>
        <taxon>Ascomycota</taxon>
        <taxon>Pezizomycotina</taxon>
        <taxon>Eurotiomycetes</taxon>
        <taxon>Eurotiomycetidae</taxon>
        <taxon>Eurotiales</taxon>
        <taxon>Aspergillaceae</taxon>
        <taxon>Penicillium</taxon>
    </lineage>
</organism>
<dbReference type="Proteomes" id="UP000019376">
    <property type="component" value="Unassembled WGS sequence"/>
</dbReference>
<reference evidence="1 2" key="1">
    <citation type="journal article" date="2013" name="PLoS ONE">
        <title>Genomic and secretomic analyses reveal unique features of the lignocellulolytic enzyme system of Penicillium decumbens.</title>
        <authorList>
            <person name="Liu G."/>
            <person name="Zhang L."/>
            <person name="Wei X."/>
            <person name="Zou G."/>
            <person name="Qin Y."/>
            <person name="Ma L."/>
            <person name="Li J."/>
            <person name="Zheng H."/>
            <person name="Wang S."/>
            <person name="Wang C."/>
            <person name="Xun L."/>
            <person name="Zhao G.-P."/>
            <person name="Zhou Z."/>
            <person name="Qu Y."/>
        </authorList>
    </citation>
    <scope>NUCLEOTIDE SEQUENCE [LARGE SCALE GENOMIC DNA]</scope>
    <source>
        <strain evidence="2">114-2 / CGMCC 5302</strain>
    </source>
</reference>
<gene>
    <name evidence="1" type="ORF">PDE_02651</name>
</gene>
<sequence length="110" mass="11927">MDSRDKRSKPFPVVFVHPSSCQNGSHPTESQGRLFLELPTARQPQYCMATNASEWGLKDLGAASWSLGLRLGVLEIACPAADVGAVPSALSPRNTHHAYCNVRATSIYTE</sequence>
<dbReference type="HOGENOM" id="CLU_2171904_0_0_1"/>
<accession>S8B077</accession>
<evidence type="ECO:0000313" key="2">
    <source>
        <dbReference type="Proteomes" id="UP000019376"/>
    </source>
</evidence>